<evidence type="ECO:0000256" key="1">
    <source>
        <dbReference type="ARBA" id="ARBA00001936"/>
    </source>
</evidence>
<dbReference type="RefSeq" id="WP_192597327.1">
    <property type="nucleotide sequence ID" value="NZ_JADBEL010000002.1"/>
</dbReference>
<dbReference type="GO" id="GO:0004722">
    <property type="term" value="F:protein serine/threonine phosphatase activity"/>
    <property type="evidence" value="ECO:0007669"/>
    <property type="project" value="UniProtKB-EC"/>
</dbReference>
<evidence type="ECO:0000256" key="7">
    <source>
        <dbReference type="ARBA" id="ARBA00047761"/>
    </source>
</evidence>
<dbReference type="PROSITE" id="PS51746">
    <property type="entry name" value="PPM_2"/>
    <property type="match status" value="1"/>
</dbReference>
<sequence>MQFEVLTDVGRKRTVNEDSAAVYTLTEGILLAVIADGMGGHRGGDHASSTAIKVIGKQFMELDSTAFEAEEHWAEWLQNAVVHVNKLLYNQAEENEELKGMGTTLDAAIIWGQSCLVSHIGDSRVYTISEEGVHQVTRDHSYVNVLLESGEITEEEAAIHPKRNWIMKALGSEKTVDPDFYSMKLNERTYLLLCTDGLSNKVNQQRMKEIVLSEATLREKTKELVDLANEMGGEDNISVILINSTGAEVNNL</sequence>
<dbReference type="InterPro" id="IPR001932">
    <property type="entry name" value="PPM-type_phosphatase-like_dom"/>
</dbReference>
<dbReference type="CDD" id="cd00143">
    <property type="entry name" value="PP2Cc"/>
    <property type="match status" value="1"/>
</dbReference>
<evidence type="ECO:0000259" key="9">
    <source>
        <dbReference type="PROSITE" id="PS51746"/>
    </source>
</evidence>
<dbReference type="InterPro" id="IPR036457">
    <property type="entry name" value="PPM-type-like_dom_sf"/>
</dbReference>
<evidence type="ECO:0000313" key="11">
    <source>
        <dbReference type="Proteomes" id="UP000658225"/>
    </source>
</evidence>
<evidence type="ECO:0000256" key="5">
    <source>
        <dbReference type="ARBA" id="ARBA00022912"/>
    </source>
</evidence>
<feature type="domain" description="PPM-type phosphatase" evidence="9">
    <location>
        <begin position="2"/>
        <end position="244"/>
    </location>
</feature>
<organism evidence="10 11">
    <name type="scientific">Sporosarcina limicola</name>
    <dbReference type="NCBI Taxonomy" id="34101"/>
    <lineage>
        <taxon>Bacteria</taxon>
        <taxon>Bacillati</taxon>
        <taxon>Bacillota</taxon>
        <taxon>Bacilli</taxon>
        <taxon>Bacillales</taxon>
        <taxon>Caryophanaceae</taxon>
        <taxon>Sporosarcina</taxon>
    </lineage>
</organism>
<keyword evidence="6" id="KW-0464">Manganese</keyword>
<dbReference type="AlphaFoldDB" id="A0A927MLP9"/>
<dbReference type="Proteomes" id="UP000658225">
    <property type="component" value="Unassembled WGS sequence"/>
</dbReference>
<keyword evidence="4 10" id="KW-0378">Hydrolase</keyword>
<evidence type="ECO:0000256" key="8">
    <source>
        <dbReference type="ARBA" id="ARBA00048336"/>
    </source>
</evidence>
<gene>
    <name evidence="10" type="ORF">H4683_000585</name>
</gene>
<dbReference type="NCBIfam" id="NF033484">
    <property type="entry name" value="Stp1_PP2C_phos"/>
    <property type="match status" value="1"/>
</dbReference>
<accession>A0A927MLP9</accession>
<proteinExistence type="predicted"/>
<evidence type="ECO:0000313" key="10">
    <source>
        <dbReference type="EMBL" id="MBE1553511.1"/>
    </source>
</evidence>
<evidence type="ECO:0000256" key="4">
    <source>
        <dbReference type="ARBA" id="ARBA00022801"/>
    </source>
</evidence>
<dbReference type="Pfam" id="PF13672">
    <property type="entry name" value="PP2C_2"/>
    <property type="match status" value="1"/>
</dbReference>
<dbReference type="EMBL" id="JADBEL010000002">
    <property type="protein sequence ID" value="MBE1553511.1"/>
    <property type="molecule type" value="Genomic_DNA"/>
</dbReference>
<dbReference type="EC" id="3.1.3.16" evidence="2"/>
<reference evidence="10" key="1">
    <citation type="submission" date="2020-10" db="EMBL/GenBank/DDBJ databases">
        <title>Genomic Encyclopedia of Type Strains, Phase IV (KMG-IV): sequencing the most valuable type-strain genomes for metagenomic binning, comparative biology and taxonomic classification.</title>
        <authorList>
            <person name="Goeker M."/>
        </authorList>
    </citation>
    <scope>NUCLEOTIDE SEQUENCE</scope>
    <source>
        <strain evidence="10">DSM 13886</strain>
    </source>
</reference>
<keyword evidence="5" id="KW-0904">Protein phosphatase</keyword>
<comment type="caution">
    <text evidence="10">The sequence shown here is derived from an EMBL/GenBank/DDBJ whole genome shotgun (WGS) entry which is preliminary data.</text>
</comment>
<dbReference type="SMART" id="SM00332">
    <property type="entry name" value="PP2Cc"/>
    <property type="match status" value="1"/>
</dbReference>
<evidence type="ECO:0000256" key="2">
    <source>
        <dbReference type="ARBA" id="ARBA00013081"/>
    </source>
</evidence>
<dbReference type="SUPFAM" id="SSF81606">
    <property type="entry name" value="PP2C-like"/>
    <property type="match status" value="1"/>
</dbReference>
<dbReference type="Gene3D" id="3.60.40.10">
    <property type="entry name" value="PPM-type phosphatase domain"/>
    <property type="match status" value="1"/>
</dbReference>
<keyword evidence="3" id="KW-0479">Metal-binding</keyword>
<comment type="cofactor">
    <cofactor evidence="1">
        <name>Mn(2+)</name>
        <dbReference type="ChEBI" id="CHEBI:29035"/>
    </cofactor>
</comment>
<name>A0A927MLP9_9BACL</name>
<dbReference type="PANTHER" id="PTHR47992">
    <property type="entry name" value="PROTEIN PHOSPHATASE"/>
    <property type="match status" value="1"/>
</dbReference>
<dbReference type="SMART" id="SM00331">
    <property type="entry name" value="PP2C_SIG"/>
    <property type="match status" value="1"/>
</dbReference>
<comment type="catalytic activity">
    <reaction evidence="7">
        <text>O-phospho-L-seryl-[protein] + H2O = L-seryl-[protein] + phosphate</text>
        <dbReference type="Rhea" id="RHEA:20629"/>
        <dbReference type="Rhea" id="RHEA-COMP:9863"/>
        <dbReference type="Rhea" id="RHEA-COMP:11604"/>
        <dbReference type="ChEBI" id="CHEBI:15377"/>
        <dbReference type="ChEBI" id="CHEBI:29999"/>
        <dbReference type="ChEBI" id="CHEBI:43474"/>
        <dbReference type="ChEBI" id="CHEBI:83421"/>
        <dbReference type="EC" id="3.1.3.16"/>
    </reaction>
</comment>
<comment type="catalytic activity">
    <reaction evidence="8">
        <text>O-phospho-L-threonyl-[protein] + H2O = L-threonyl-[protein] + phosphate</text>
        <dbReference type="Rhea" id="RHEA:47004"/>
        <dbReference type="Rhea" id="RHEA-COMP:11060"/>
        <dbReference type="Rhea" id="RHEA-COMP:11605"/>
        <dbReference type="ChEBI" id="CHEBI:15377"/>
        <dbReference type="ChEBI" id="CHEBI:30013"/>
        <dbReference type="ChEBI" id="CHEBI:43474"/>
        <dbReference type="ChEBI" id="CHEBI:61977"/>
        <dbReference type="EC" id="3.1.3.16"/>
    </reaction>
</comment>
<evidence type="ECO:0000256" key="6">
    <source>
        <dbReference type="ARBA" id="ARBA00023211"/>
    </source>
</evidence>
<dbReference type="InterPro" id="IPR015655">
    <property type="entry name" value="PP2C"/>
</dbReference>
<dbReference type="FunFam" id="3.60.40.10:FF:000002">
    <property type="entry name" value="Serine/threonine phosphatase stp"/>
    <property type="match status" value="1"/>
</dbReference>
<dbReference type="GO" id="GO:0046872">
    <property type="term" value="F:metal ion binding"/>
    <property type="evidence" value="ECO:0007669"/>
    <property type="project" value="UniProtKB-KW"/>
</dbReference>
<keyword evidence="11" id="KW-1185">Reference proteome</keyword>
<evidence type="ECO:0000256" key="3">
    <source>
        <dbReference type="ARBA" id="ARBA00022723"/>
    </source>
</evidence>
<protein>
    <recommendedName>
        <fullName evidence="2">protein-serine/threonine phosphatase</fullName>
        <ecNumber evidence="2">3.1.3.16</ecNumber>
    </recommendedName>
</protein>